<evidence type="ECO:0000256" key="5">
    <source>
        <dbReference type="ARBA" id="ARBA00024416"/>
    </source>
</evidence>
<dbReference type="OrthoDB" id="209085at2"/>
<comment type="catalytic activity">
    <reaction evidence="7">
        <text>dTDP-beta-L-rhamnose + L-arginyl-[protein] = N(omega)-(alpha-L-rhamnosyl)-L-arginyl-[protein] + dTDP + H(+)</text>
        <dbReference type="Rhea" id="RHEA:66692"/>
        <dbReference type="Rhea" id="RHEA-COMP:10532"/>
        <dbReference type="Rhea" id="RHEA-COMP:17096"/>
        <dbReference type="ChEBI" id="CHEBI:15378"/>
        <dbReference type="ChEBI" id="CHEBI:29965"/>
        <dbReference type="ChEBI" id="CHEBI:57510"/>
        <dbReference type="ChEBI" id="CHEBI:58369"/>
        <dbReference type="ChEBI" id="CHEBI:167445"/>
    </reaction>
    <physiologicalReaction direction="left-to-right" evidence="7">
        <dbReference type="Rhea" id="RHEA:66693"/>
    </physiologicalReaction>
</comment>
<evidence type="ECO:0000256" key="7">
    <source>
        <dbReference type="ARBA" id="ARBA00048472"/>
    </source>
</evidence>
<evidence type="ECO:0000256" key="2">
    <source>
        <dbReference type="ARBA" id="ARBA00022679"/>
    </source>
</evidence>
<evidence type="ECO:0000256" key="6">
    <source>
        <dbReference type="ARBA" id="ARBA00030025"/>
    </source>
</evidence>
<dbReference type="EMBL" id="QPJK01000002">
    <property type="protein sequence ID" value="RCW73862.1"/>
    <property type="molecule type" value="Genomic_DNA"/>
</dbReference>
<comment type="function">
    <text evidence="3">Protein-arginine rhamnosyltransferase that catalyzes the transfer of a single rhamnose to elongation factor P (EF-P) on 'Lys-32', a modification required for EF-P-dependent rescue of polyproline stalled ribosomes.</text>
</comment>
<reference evidence="8 9" key="1">
    <citation type="submission" date="2018-07" db="EMBL/GenBank/DDBJ databases">
        <title>Genomic Encyclopedia of Type Strains, Phase IV (KMG-IV): sequencing the most valuable type-strain genomes for metagenomic binning, comparative biology and taxonomic classification.</title>
        <authorList>
            <person name="Goeker M."/>
        </authorList>
    </citation>
    <scope>NUCLEOTIDE SEQUENCE [LARGE SCALE GENOMIC DNA]</scope>
    <source>
        <strain evidence="8 9">DSM 21634</strain>
    </source>
</reference>
<organism evidence="8 9">
    <name type="scientific">Pseudorhodoferax soli</name>
    <dbReference type="NCBI Taxonomy" id="545864"/>
    <lineage>
        <taxon>Bacteria</taxon>
        <taxon>Pseudomonadati</taxon>
        <taxon>Pseudomonadota</taxon>
        <taxon>Betaproteobacteria</taxon>
        <taxon>Burkholderiales</taxon>
        <taxon>Comamonadaceae</taxon>
    </lineage>
</organism>
<keyword evidence="1" id="KW-0328">Glycosyltransferase</keyword>
<keyword evidence="2" id="KW-0808">Transferase</keyword>
<sequence>MTWDILCRVVDNHGDLGVCWRLAADLAARGEQVHLWCDDASALAWMAPQGRAGVQVHPWPQATPAGGLGEVVVEAFGCEPPMAWLQAFGQAAEPPVWINLEYLSAEAYVARCHALPSPLMAGPAAGRTRWFYYPGFTPDTGGLLREPDLLQRQAAFDGPAWRRQQGLAAGDLVVSLFCYEPPALSALLQRVAMAGAQLLVTPGRASAAVRALPHPPGLCLHWLAPRPQPEFDALLWACDLNCVRGEDSLVRALWAGQPLVWQIYPQDDGAHHDKLQAFLDWLQAPPSLHAFHAAWNGLAAPELPPLSAALLGEWRACVQAARDRLLAQPDLVSQLRDFAAEKR</sequence>
<dbReference type="InterPro" id="IPR016633">
    <property type="entry name" value="EarP"/>
</dbReference>
<gene>
    <name evidence="8" type="ORF">DES41_102178</name>
</gene>
<dbReference type="Proteomes" id="UP000252884">
    <property type="component" value="Unassembled WGS sequence"/>
</dbReference>
<comment type="caution">
    <text evidence="8">The sequence shown here is derived from an EMBL/GenBank/DDBJ whole genome shotgun (WGS) entry which is preliminary data.</text>
</comment>
<dbReference type="RefSeq" id="WP_114467025.1">
    <property type="nucleotide sequence ID" value="NZ_QPJK01000002.1"/>
</dbReference>
<evidence type="ECO:0000256" key="4">
    <source>
        <dbReference type="ARBA" id="ARBA00024346"/>
    </source>
</evidence>
<proteinExistence type="inferred from homology"/>
<evidence type="ECO:0000256" key="1">
    <source>
        <dbReference type="ARBA" id="ARBA00022676"/>
    </source>
</evidence>
<evidence type="ECO:0000313" key="9">
    <source>
        <dbReference type="Proteomes" id="UP000252884"/>
    </source>
</evidence>
<keyword evidence="9" id="KW-1185">Reference proteome</keyword>
<evidence type="ECO:0000256" key="3">
    <source>
        <dbReference type="ARBA" id="ARBA00024303"/>
    </source>
</evidence>
<comment type="similarity">
    <text evidence="4">Belongs to the glycosyltransferase 104 family.</text>
</comment>
<accession>A0A368Y0Y2</accession>
<protein>
    <recommendedName>
        <fullName evidence="5">Protein-arginine rhamnosyltransferase</fullName>
    </recommendedName>
    <alternativeName>
        <fullName evidence="6">EF-P arginine rhamnosyltransferase</fullName>
    </alternativeName>
</protein>
<dbReference type="AlphaFoldDB" id="A0A368Y0Y2"/>
<dbReference type="NCBIfam" id="TIGR03837">
    <property type="entry name" value="efp_Arg_rhamno"/>
    <property type="match status" value="1"/>
</dbReference>
<dbReference type="Pfam" id="PF10093">
    <property type="entry name" value="EarP"/>
    <property type="match status" value="1"/>
</dbReference>
<name>A0A368Y0Y2_9BURK</name>
<dbReference type="GO" id="GO:0106361">
    <property type="term" value="F:protein-arginine rhamnosyltransferase activity"/>
    <property type="evidence" value="ECO:0007669"/>
    <property type="project" value="InterPro"/>
</dbReference>
<evidence type="ECO:0000313" key="8">
    <source>
        <dbReference type="EMBL" id="RCW73862.1"/>
    </source>
</evidence>